<feature type="non-terminal residue" evidence="1">
    <location>
        <position position="276"/>
    </location>
</feature>
<accession>X1AC82</accession>
<sequence length="276" mass="31722">MAGILLGVAAGIGGGVLAQALPLGPLGNAMGGFWNSVFQNERLDPATLVHLRLWALINDDDFHDQMARHGYSPERSDLVVLSNANWMDPIAIVRSGWRNSESDETIIATLVQHGWIEKEAQGFLTAAKYYPTPAELIHWQAKEVFERDMVEKYGLEAELGSVERDAFYRAGMNDEQISNHWKAHWEHPGMTQVSELLFRGELEEQDVWEWFKLMEVPPYWRQKIINTLYKPFTRVDVRRMNKIGVMDEDGLVRSYMDVGYNREKAEAMKEFTLQYN</sequence>
<organism evidence="1">
    <name type="scientific">marine sediment metagenome</name>
    <dbReference type="NCBI Taxonomy" id="412755"/>
    <lineage>
        <taxon>unclassified sequences</taxon>
        <taxon>metagenomes</taxon>
        <taxon>ecological metagenomes</taxon>
    </lineage>
</organism>
<protein>
    <submittedName>
        <fullName evidence="1">Uncharacterized protein</fullName>
    </submittedName>
</protein>
<name>X1AC82_9ZZZZ</name>
<comment type="caution">
    <text evidence="1">The sequence shown here is derived from an EMBL/GenBank/DDBJ whole genome shotgun (WGS) entry which is preliminary data.</text>
</comment>
<proteinExistence type="predicted"/>
<reference evidence="1" key="1">
    <citation type="journal article" date="2014" name="Front. Microbiol.">
        <title>High frequency of phylogenetically diverse reductive dehalogenase-homologous genes in deep subseafloor sedimentary metagenomes.</title>
        <authorList>
            <person name="Kawai M."/>
            <person name="Futagami T."/>
            <person name="Toyoda A."/>
            <person name="Takaki Y."/>
            <person name="Nishi S."/>
            <person name="Hori S."/>
            <person name="Arai W."/>
            <person name="Tsubouchi T."/>
            <person name="Morono Y."/>
            <person name="Uchiyama I."/>
            <person name="Ito T."/>
            <person name="Fujiyama A."/>
            <person name="Inagaki F."/>
            <person name="Takami H."/>
        </authorList>
    </citation>
    <scope>NUCLEOTIDE SEQUENCE</scope>
    <source>
        <strain evidence="1">Expedition CK06-06</strain>
    </source>
</reference>
<gene>
    <name evidence="1" type="ORF">S01H4_18495</name>
</gene>
<dbReference type="EMBL" id="BART01008204">
    <property type="protein sequence ID" value="GAG70313.1"/>
    <property type="molecule type" value="Genomic_DNA"/>
</dbReference>
<evidence type="ECO:0000313" key="1">
    <source>
        <dbReference type="EMBL" id="GAG70313.1"/>
    </source>
</evidence>
<dbReference type="AlphaFoldDB" id="X1AC82"/>